<dbReference type="AlphaFoldDB" id="E4TJH6"/>
<dbReference type="EMBL" id="CP002347">
    <property type="protein sequence ID" value="ADR18138.1"/>
    <property type="molecule type" value="Genomic_DNA"/>
</dbReference>
<dbReference type="KEGG" id="cni:Calni_0225"/>
<name>E4TJH6_CALNY</name>
<gene>
    <name evidence="1" type="ordered locus">Calni_0225</name>
</gene>
<accession>E4TJH6</accession>
<dbReference type="Proteomes" id="UP000007039">
    <property type="component" value="Chromosome"/>
</dbReference>
<dbReference type="RefSeq" id="WP_013450355.1">
    <property type="nucleotide sequence ID" value="NC_014758.1"/>
</dbReference>
<proteinExistence type="predicted"/>
<dbReference type="NCBIfam" id="NF040826">
    <property type="entry name" value="lxa_BCAM0308"/>
    <property type="match status" value="1"/>
</dbReference>
<evidence type="ECO:0000313" key="2">
    <source>
        <dbReference type="Proteomes" id="UP000007039"/>
    </source>
</evidence>
<protein>
    <submittedName>
        <fullName evidence="1">Uncharacterized protein</fullName>
    </submittedName>
</protein>
<sequence length="161" mass="19241">MKLQKFKSLPYIKFFDFHNDPYRTEFPNYSYCTQCNITYVDKHWKLKAKPEEMKNPILCPACKKIKDGYFEGILCIKGEFAKKHKDEIINLLKNEEQKQRTKTALPRIGKIEEKDDMIIVYTTNDKLAYRFGKALFQAYKGDLSIKWSDGNIFTRVYWERN</sequence>
<organism evidence="1 2">
    <name type="scientific">Calditerrivibrio nitroreducens (strain DSM 19672 / NBRC 101217 / Yu37-1)</name>
    <dbReference type="NCBI Taxonomy" id="768670"/>
    <lineage>
        <taxon>Bacteria</taxon>
        <taxon>Pseudomonadati</taxon>
        <taxon>Deferribacterota</taxon>
        <taxon>Deferribacteres</taxon>
        <taxon>Deferribacterales</taxon>
        <taxon>Calditerrivibrionaceae</taxon>
    </lineage>
</organism>
<dbReference type="STRING" id="768670.Calni_0225"/>
<reference evidence="1 2" key="2">
    <citation type="journal article" date="2011" name="Stand. Genomic Sci.">
        <title>Complete genome sequence of Calditerrivibrio nitroreducens type strain (Yu37-1).</title>
        <authorList>
            <person name="Pitluck S."/>
            <person name="Sikorski J."/>
            <person name="Zeytun A."/>
            <person name="Lapidus A."/>
            <person name="Nolan M."/>
            <person name="Lucas S."/>
            <person name="Hammon N."/>
            <person name="Deshpande S."/>
            <person name="Cheng J.F."/>
            <person name="Tapia R."/>
            <person name="Han C."/>
            <person name="Goodwin L."/>
            <person name="Liolios K."/>
            <person name="Pagani I."/>
            <person name="Ivanova N."/>
            <person name="Mavromatis K."/>
            <person name="Pati A."/>
            <person name="Chen A."/>
            <person name="Palaniappan K."/>
            <person name="Hauser L."/>
            <person name="Chang Y.J."/>
            <person name="Jeffries C.D."/>
            <person name="Detter J.C."/>
            <person name="Brambilla E."/>
            <person name="Djao O.D."/>
            <person name="Rohde M."/>
            <person name="Spring S."/>
            <person name="Goker M."/>
            <person name="Woyke T."/>
            <person name="Bristow J."/>
            <person name="Eisen J.A."/>
            <person name="Markowitz V."/>
            <person name="Hugenholtz P."/>
            <person name="Kyrpides N.C."/>
            <person name="Klenk H.P."/>
            <person name="Land M."/>
        </authorList>
    </citation>
    <scope>NUCLEOTIDE SEQUENCE [LARGE SCALE GENOMIC DNA]</scope>
    <source>
        <strain evidence="2">DSM 19672 / NBRC 101217 / Yu37-1</strain>
    </source>
</reference>
<keyword evidence="2" id="KW-1185">Reference proteome</keyword>
<dbReference type="eggNOG" id="COG1499">
    <property type="taxonomic scope" value="Bacteria"/>
</dbReference>
<dbReference type="OrthoDB" id="9785278at2"/>
<dbReference type="InterPro" id="IPR047706">
    <property type="entry name" value="BCAM0308-like"/>
</dbReference>
<evidence type="ECO:0000313" key="1">
    <source>
        <dbReference type="EMBL" id="ADR18138.1"/>
    </source>
</evidence>
<dbReference type="HOGENOM" id="CLU_114437_0_0_0"/>
<reference key="1">
    <citation type="submission" date="2010-11" db="EMBL/GenBank/DDBJ databases">
        <title>The complete genome of chromosome of Calditerrivibrio nitroreducens DSM 19672.</title>
        <authorList>
            <consortium name="US DOE Joint Genome Institute (JGI-PGF)"/>
            <person name="Lucas S."/>
            <person name="Copeland A."/>
            <person name="Lapidus A."/>
            <person name="Bruce D."/>
            <person name="Goodwin L."/>
            <person name="Pitluck S."/>
            <person name="Kyrpides N."/>
            <person name="Mavromatis K."/>
            <person name="Ivanova N."/>
            <person name="Mikhailova N."/>
            <person name="Zeytun A."/>
            <person name="Brettin T."/>
            <person name="Detter J.C."/>
            <person name="Tapia R."/>
            <person name="Han C."/>
            <person name="Land M."/>
            <person name="Hauser L."/>
            <person name="Markowitz V."/>
            <person name="Cheng J.-F."/>
            <person name="Hugenholtz P."/>
            <person name="Woyke T."/>
            <person name="Wu D."/>
            <person name="Spring S."/>
            <person name="Schroeder M."/>
            <person name="Brambilla E."/>
            <person name="Klenk H.-P."/>
            <person name="Eisen J.A."/>
        </authorList>
    </citation>
    <scope>NUCLEOTIDE SEQUENCE [LARGE SCALE GENOMIC DNA]</scope>
    <source>
        <strain>DSM 19672</strain>
    </source>
</reference>